<evidence type="ECO:0000256" key="1">
    <source>
        <dbReference type="ARBA" id="ARBA00022536"/>
    </source>
</evidence>
<dbReference type="AlphaFoldDB" id="A0A1I7TVQ4"/>
<dbReference type="InterPro" id="IPR000742">
    <property type="entry name" value="EGF"/>
</dbReference>
<evidence type="ECO:0000256" key="3">
    <source>
        <dbReference type="ARBA" id="ARBA00022737"/>
    </source>
</evidence>
<feature type="domain" description="EGF-like" evidence="8">
    <location>
        <begin position="102"/>
        <end position="138"/>
    </location>
</feature>
<feature type="domain" description="EGF-like" evidence="8">
    <location>
        <begin position="139"/>
        <end position="175"/>
    </location>
</feature>
<reference evidence="10" key="1">
    <citation type="submission" date="2016-11" db="UniProtKB">
        <authorList>
            <consortium name="WormBaseParasite"/>
        </authorList>
    </citation>
    <scope>IDENTIFICATION</scope>
</reference>
<feature type="disulfide bond" evidence="5">
    <location>
        <begin position="165"/>
        <end position="174"/>
    </location>
</feature>
<dbReference type="GO" id="GO:0005886">
    <property type="term" value="C:plasma membrane"/>
    <property type="evidence" value="ECO:0007669"/>
    <property type="project" value="TreeGrafter"/>
</dbReference>
<dbReference type="GO" id="GO:0032991">
    <property type="term" value="C:protein-containing complex"/>
    <property type="evidence" value="ECO:0007669"/>
    <property type="project" value="TreeGrafter"/>
</dbReference>
<sequence>MFVKSSSFVLFLLFATWIHAEEEMAIYDEVEDISNNRTISGEVEISDVEADDKEKTDKKRAVDEGNEIQEEVKAELDKAVESLKEAAKEREEEENGLLSPSNLESCGPIDCNHRGTCLGSKKTFFCACQLGFSGKTCEETVCDSARDCNGRGLCFGTTNQLTCLCNLGFTGKRCQTAI</sequence>
<proteinExistence type="predicted"/>
<dbReference type="Proteomes" id="UP000095282">
    <property type="component" value="Unplaced"/>
</dbReference>
<name>A0A1I7TVQ4_9PELO</name>
<evidence type="ECO:0000313" key="10">
    <source>
        <dbReference type="WBParaSite" id="Csp11.Scaffold629.g12265.t1"/>
    </source>
</evidence>
<comment type="caution">
    <text evidence="5">Lacks conserved residue(s) required for the propagation of feature annotation.</text>
</comment>
<evidence type="ECO:0000256" key="4">
    <source>
        <dbReference type="ARBA" id="ARBA00023157"/>
    </source>
</evidence>
<protein>
    <submittedName>
        <fullName evidence="10">EGF-like domain-containing protein</fullName>
    </submittedName>
</protein>
<keyword evidence="9" id="KW-1185">Reference proteome</keyword>
<evidence type="ECO:0000256" key="7">
    <source>
        <dbReference type="SAM" id="SignalP"/>
    </source>
</evidence>
<feature type="region of interest" description="Disordered" evidence="6">
    <location>
        <begin position="44"/>
        <end position="67"/>
    </location>
</feature>
<keyword evidence="2 7" id="KW-0732">Signal</keyword>
<dbReference type="PROSITE" id="PS01186">
    <property type="entry name" value="EGF_2"/>
    <property type="match status" value="2"/>
</dbReference>
<dbReference type="GO" id="GO:0045197">
    <property type="term" value="P:establishment or maintenance of epithelial cell apical/basal polarity"/>
    <property type="evidence" value="ECO:0007669"/>
    <property type="project" value="TreeGrafter"/>
</dbReference>
<evidence type="ECO:0000256" key="5">
    <source>
        <dbReference type="PROSITE-ProRule" id="PRU00076"/>
    </source>
</evidence>
<keyword evidence="1 5" id="KW-0245">EGF-like domain</keyword>
<evidence type="ECO:0000256" key="2">
    <source>
        <dbReference type="ARBA" id="ARBA00022729"/>
    </source>
</evidence>
<evidence type="ECO:0000259" key="8">
    <source>
        <dbReference type="PROSITE" id="PS50026"/>
    </source>
</evidence>
<dbReference type="Gene3D" id="2.10.25.10">
    <property type="entry name" value="Laminin"/>
    <property type="match status" value="2"/>
</dbReference>
<dbReference type="eggNOG" id="KOG1217">
    <property type="taxonomic scope" value="Eukaryota"/>
</dbReference>
<dbReference type="InterPro" id="IPR001881">
    <property type="entry name" value="EGF-like_Ca-bd_dom"/>
</dbReference>
<feature type="disulfide bond" evidence="5">
    <location>
        <begin position="128"/>
        <end position="137"/>
    </location>
</feature>
<dbReference type="PROSITE" id="PS00022">
    <property type="entry name" value="EGF_1"/>
    <property type="match status" value="2"/>
</dbReference>
<dbReference type="PANTHER" id="PTHR24049:SF22">
    <property type="entry name" value="DROSOPHILA CRUMBS HOMOLOG"/>
    <property type="match status" value="1"/>
</dbReference>
<organism evidence="9 10">
    <name type="scientific">Caenorhabditis tropicalis</name>
    <dbReference type="NCBI Taxonomy" id="1561998"/>
    <lineage>
        <taxon>Eukaryota</taxon>
        <taxon>Metazoa</taxon>
        <taxon>Ecdysozoa</taxon>
        <taxon>Nematoda</taxon>
        <taxon>Chromadorea</taxon>
        <taxon>Rhabditida</taxon>
        <taxon>Rhabditina</taxon>
        <taxon>Rhabditomorpha</taxon>
        <taxon>Rhabditoidea</taxon>
        <taxon>Rhabditidae</taxon>
        <taxon>Peloderinae</taxon>
        <taxon>Caenorhabditis</taxon>
    </lineage>
</organism>
<dbReference type="Pfam" id="PF00008">
    <property type="entry name" value="EGF"/>
    <property type="match status" value="1"/>
</dbReference>
<feature type="compositionally biased region" description="Basic and acidic residues" evidence="6">
    <location>
        <begin position="52"/>
        <end position="63"/>
    </location>
</feature>
<keyword evidence="4 5" id="KW-1015">Disulfide bond</keyword>
<dbReference type="SMART" id="SM00181">
    <property type="entry name" value="EGF"/>
    <property type="match status" value="2"/>
</dbReference>
<accession>A0A1I7TVQ4</accession>
<keyword evidence="3" id="KW-0677">Repeat</keyword>
<dbReference type="InterPro" id="IPR051022">
    <property type="entry name" value="Notch_Cell-Fate_Det"/>
</dbReference>
<dbReference type="SUPFAM" id="SSF57196">
    <property type="entry name" value="EGF/Laminin"/>
    <property type="match status" value="2"/>
</dbReference>
<dbReference type="STRING" id="1561998.A0A1I7TVQ4"/>
<dbReference type="PANTHER" id="PTHR24049">
    <property type="entry name" value="CRUMBS FAMILY MEMBER"/>
    <property type="match status" value="1"/>
</dbReference>
<dbReference type="PROSITE" id="PS50026">
    <property type="entry name" value="EGF_3"/>
    <property type="match status" value="2"/>
</dbReference>
<evidence type="ECO:0000256" key="6">
    <source>
        <dbReference type="SAM" id="MobiDB-lite"/>
    </source>
</evidence>
<evidence type="ECO:0000313" key="9">
    <source>
        <dbReference type="Proteomes" id="UP000095282"/>
    </source>
</evidence>
<dbReference type="SMART" id="SM00179">
    <property type="entry name" value="EGF_CA"/>
    <property type="match status" value="1"/>
</dbReference>
<dbReference type="GO" id="GO:0005509">
    <property type="term" value="F:calcium ion binding"/>
    <property type="evidence" value="ECO:0007669"/>
    <property type="project" value="InterPro"/>
</dbReference>
<dbReference type="WBParaSite" id="Csp11.Scaffold629.g12265.t1">
    <property type="protein sequence ID" value="Csp11.Scaffold629.g12265.t1"/>
    <property type="gene ID" value="Csp11.Scaffold629.g12265"/>
</dbReference>
<dbReference type="GO" id="GO:0007157">
    <property type="term" value="P:heterophilic cell-cell adhesion via plasma membrane cell adhesion molecules"/>
    <property type="evidence" value="ECO:0007669"/>
    <property type="project" value="TreeGrafter"/>
</dbReference>
<feature type="signal peptide" evidence="7">
    <location>
        <begin position="1"/>
        <end position="20"/>
    </location>
</feature>
<feature type="chain" id="PRO_5009308034" evidence="7">
    <location>
        <begin position="21"/>
        <end position="178"/>
    </location>
</feature>